<sequence length="147" mass="17510">MMRYLSLSENENEAKSLGSLFASEEEDEPGHEYSQWNCLPDLLLEQIFQYLTIRERFYASQVCRSWNEAFYFPRVWYTFNMYDGLLTKRKFNYYAGWEISFLVSLSPEIRGTCLWDWRTDSDDVETCYGNVDVSQDFGTHRPPSRGR</sequence>
<dbReference type="InterPro" id="IPR036047">
    <property type="entry name" value="F-box-like_dom_sf"/>
</dbReference>
<evidence type="ECO:0000313" key="2">
    <source>
        <dbReference type="EMBL" id="KAB7507702.1"/>
    </source>
</evidence>
<comment type="caution">
    <text evidence="2">The sequence shown here is derived from an EMBL/GenBank/DDBJ whole genome shotgun (WGS) entry which is preliminary data.</text>
</comment>
<proteinExistence type="predicted"/>
<dbReference type="Pfam" id="PF12937">
    <property type="entry name" value="F-box-like"/>
    <property type="match status" value="1"/>
</dbReference>
<dbReference type="InterPro" id="IPR001810">
    <property type="entry name" value="F-box_dom"/>
</dbReference>
<evidence type="ECO:0000313" key="3">
    <source>
        <dbReference type="Proteomes" id="UP000326759"/>
    </source>
</evidence>
<dbReference type="FunFam" id="1.20.1280.50:FF:000005">
    <property type="entry name" value="F-box/LRR-repeat protein 3 isoform X1"/>
    <property type="match status" value="1"/>
</dbReference>
<dbReference type="EMBL" id="SEYY01000258">
    <property type="protein sequence ID" value="KAB7507702.1"/>
    <property type="molecule type" value="Genomic_DNA"/>
</dbReference>
<organism evidence="2 3">
    <name type="scientific">Armadillidium nasatum</name>
    <dbReference type="NCBI Taxonomy" id="96803"/>
    <lineage>
        <taxon>Eukaryota</taxon>
        <taxon>Metazoa</taxon>
        <taxon>Ecdysozoa</taxon>
        <taxon>Arthropoda</taxon>
        <taxon>Crustacea</taxon>
        <taxon>Multicrustacea</taxon>
        <taxon>Malacostraca</taxon>
        <taxon>Eumalacostraca</taxon>
        <taxon>Peracarida</taxon>
        <taxon>Isopoda</taxon>
        <taxon>Oniscidea</taxon>
        <taxon>Crinocheta</taxon>
        <taxon>Armadillidiidae</taxon>
        <taxon>Armadillidium</taxon>
    </lineage>
</organism>
<reference evidence="2 3" key="1">
    <citation type="journal article" date="2019" name="PLoS Biol.">
        <title>Sex chromosomes control vertical transmission of feminizing Wolbachia symbionts in an isopod.</title>
        <authorList>
            <person name="Becking T."/>
            <person name="Chebbi M.A."/>
            <person name="Giraud I."/>
            <person name="Moumen B."/>
            <person name="Laverre T."/>
            <person name="Caubet Y."/>
            <person name="Peccoud J."/>
            <person name="Gilbert C."/>
            <person name="Cordaux R."/>
        </authorList>
    </citation>
    <scope>NUCLEOTIDE SEQUENCE [LARGE SCALE GENOMIC DNA]</scope>
    <source>
        <strain evidence="2">ANa2</strain>
        <tissue evidence="2">Whole body excluding digestive tract and cuticle</tissue>
    </source>
</reference>
<dbReference type="PROSITE" id="PS50181">
    <property type="entry name" value="FBOX"/>
    <property type="match status" value="1"/>
</dbReference>
<keyword evidence="3" id="KW-1185">Reference proteome</keyword>
<name>A0A5N5TNJ5_9CRUS</name>
<dbReference type="OrthoDB" id="9974792at2759"/>
<dbReference type="PANTHER" id="PTHR20872:SF1">
    <property type="entry name" value="F-BOX DOMAIN-CONTAINING PROTEIN"/>
    <property type="match status" value="1"/>
</dbReference>
<dbReference type="SUPFAM" id="SSF81383">
    <property type="entry name" value="F-box domain"/>
    <property type="match status" value="1"/>
</dbReference>
<dbReference type="AlphaFoldDB" id="A0A5N5TNJ5"/>
<dbReference type="Proteomes" id="UP000326759">
    <property type="component" value="Unassembled WGS sequence"/>
</dbReference>
<accession>A0A5N5TNJ5</accession>
<feature type="domain" description="F-box" evidence="1">
    <location>
        <begin position="33"/>
        <end position="79"/>
    </location>
</feature>
<gene>
    <name evidence="2" type="primary">Fbxl21</name>
    <name evidence="2" type="ORF">Anas_03378</name>
</gene>
<protein>
    <submittedName>
        <fullName evidence="2">F-box/LRR-repeat protein 21</fullName>
    </submittedName>
</protein>
<evidence type="ECO:0000259" key="1">
    <source>
        <dbReference type="PROSITE" id="PS50181"/>
    </source>
</evidence>
<dbReference type="PANTHER" id="PTHR20872">
    <property type="match status" value="1"/>
</dbReference>
<dbReference type="SMART" id="SM00256">
    <property type="entry name" value="FBOX"/>
    <property type="match status" value="1"/>
</dbReference>
<dbReference type="Gene3D" id="1.20.1280.50">
    <property type="match status" value="1"/>
</dbReference>